<dbReference type="EMBL" id="CYYR01000003">
    <property type="protein sequence ID" value="CUN51809.1"/>
    <property type="molecule type" value="Genomic_DNA"/>
</dbReference>
<evidence type="ECO:0000256" key="1">
    <source>
        <dbReference type="SAM" id="Phobius"/>
    </source>
</evidence>
<protein>
    <recommendedName>
        <fullName evidence="4">Glucosyl transferase GtrII</fullName>
    </recommendedName>
</protein>
<feature type="transmembrane region" description="Helical" evidence="1">
    <location>
        <begin position="361"/>
        <end position="379"/>
    </location>
</feature>
<accession>A0A173XJI0</accession>
<keyword evidence="1" id="KW-1133">Transmembrane helix</keyword>
<dbReference type="AlphaFoldDB" id="A0A173XJI0"/>
<feature type="transmembrane region" description="Helical" evidence="1">
    <location>
        <begin position="273"/>
        <end position="293"/>
    </location>
</feature>
<dbReference type="RefSeq" id="WP_055301284.1">
    <property type="nucleotide sequence ID" value="NZ_CYYR01000003.1"/>
</dbReference>
<proteinExistence type="predicted"/>
<feature type="transmembrane region" description="Helical" evidence="1">
    <location>
        <begin position="20"/>
        <end position="37"/>
    </location>
</feature>
<organism evidence="2 3">
    <name type="scientific">Roseburia inulinivorans</name>
    <dbReference type="NCBI Taxonomy" id="360807"/>
    <lineage>
        <taxon>Bacteria</taxon>
        <taxon>Bacillati</taxon>
        <taxon>Bacillota</taxon>
        <taxon>Clostridia</taxon>
        <taxon>Lachnospirales</taxon>
        <taxon>Lachnospiraceae</taxon>
        <taxon>Roseburia</taxon>
    </lineage>
</organism>
<evidence type="ECO:0000313" key="3">
    <source>
        <dbReference type="Proteomes" id="UP000095395"/>
    </source>
</evidence>
<feature type="transmembrane region" description="Helical" evidence="1">
    <location>
        <begin position="201"/>
        <end position="217"/>
    </location>
</feature>
<evidence type="ECO:0000313" key="2">
    <source>
        <dbReference type="EMBL" id="CUN51809.1"/>
    </source>
</evidence>
<feature type="transmembrane region" description="Helical" evidence="1">
    <location>
        <begin position="330"/>
        <end position="349"/>
    </location>
</feature>
<keyword evidence="1" id="KW-0812">Transmembrane</keyword>
<reference evidence="2 3" key="1">
    <citation type="submission" date="2015-09" db="EMBL/GenBank/DDBJ databases">
        <authorList>
            <consortium name="Pathogen Informatics"/>
        </authorList>
    </citation>
    <scope>NUCLEOTIDE SEQUENCE [LARGE SCALE GENOMIC DNA]</scope>
    <source>
        <strain evidence="2 3">2789STDY5608835</strain>
    </source>
</reference>
<feature type="transmembrane region" description="Helical" evidence="1">
    <location>
        <begin position="131"/>
        <end position="147"/>
    </location>
</feature>
<feature type="transmembrane region" description="Helical" evidence="1">
    <location>
        <begin position="77"/>
        <end position="98"/>
    </location>
</feature>
<keyword evidence="1" id="KW-0472">Membrane</keyword>
<feature type="transmembrane region" description="Helical" evidence="1">
    <location>
        <begin position="154"/>
        <end position="181"/>
    </location>
</feature>
<sequence length="506" mass="56934">MKEIQIGNRTITVQREWITGFLATWILGLLAHAYRFFNFLPTWDSMFNFKGTGATFYSGRCFLGFFSGLSSEYDMPWVNGALSLFYISIVVVLLIDMFQVKSRLACILVAGLIVSFPTTTSTFAYMFTADGYMAAFLLSVLGVYLTYKIKHGIWAGIVCIGLSMGTYQAYISVTLVVIMMIVIMDMMFEGKSFKQMFLDDWKYLILVLGGAIFYKVVDSIINAYYGITLTSYQGIGSMGILTLGQYKQALHKTLSCLADLWYLKTGIQEANHYAYANLIVILFVAATTVFLVIKNRVYKDIPGVIVTFLAAGLLPVVAFAVNFVSADVTYHTLMEMAVCFVYILLLLYIERGKWEKKAGKLWKTAGLLALVYLVYYNTINANLAYNSMNLSYQKSYAVCGNILDRIQDLDEYPQTTKVAMMGTYHAYSSGVEDLHPDIMGVSQDIYLEGDYHYIAMWNYCFGLGFALTSGEEKDAIRATEEYQNMAVYPAKGSVRVINNTIVVKFE</sequence>
<name>A0A173XJI0_9FIRM</name>
<feature type="transmembrane region" description="Helical" evidence="1">
    <location>
        <begin position="305"/>
        <end position="324"/>
    </location>
</feature>
<dbReference type="Proteomes" id="UP000095395">
    <property type="component" value="Unassembled WGS sequence"/>
</dbReference>
<feature type="transmembrane region" description="Helical" evidence="1">
    <location>
        <begin position="105"/>
        <end position="125"/>
    </location>
</feature>
<evidence type="ECO:0008006" key="4">
    <source>
        <dbReference type="Google" id="ProtNLM"/>
    </source>
</evidence>
<gene>
    <name evidence="2" type="ORF">ERS852392_00610</name>
</gene>
<dbReference type="InterPro" id="IPR025686">
    <property type="entry name" value="Glucos_trans_II"/>
</dbReference>
<dbReference type="Pfam" id="PF14264">
    <property type="entry name" value="Glucos_trans_II"/>
    <property type="match status" value="1"/>
</dbReference>